<comment type="caution">
    <text evidence="1">The sequence shown here is derived from an EMBL/GenBank/DDBJ whole genome shotgun (WGS) entry which is preliminary data.</text>
</comment>
<name>A0AA44W7F8_VERDA</name>
<sequence length="40" mass="4374">MVAFLLRTIVEVNQADWDDLLQLEAISPGVVPPNVPKVSV</sequence>
<proteinExistence type="predicted"/>
<dbReference type="EMBL" id="MPSH01000082">
    <property type="protein sequence ID" value="PNH26274.1"/>
    <property type="molecule type" value="Genomic_DNA"/>
</dbReference>
<reference evidence="1 2" key="1">
    <citation type="submission" date="2017-12" db="EMBL/GenBank/DDBJ databases">
        <title>Comparative genomics yields insights into virulence evolution of Verticillium dahliae.</title>
        <authorList>
            <person name="Fan R."/>
            <person name="Armitage A.D."/>
            <person name="Cascant-Lopez E."/>
            <person name="Sobczyk M."/>
            <person name="Cockerton H.M."/>
            <person name="Harrison R.J."/>
        </authorList>
    </citation>
    <scope>NUCLEOTIDE SEQUENCE [LARGE SCALE GENOMIC DNA]</scope>
    <source>
        <strain evidence="1 2">12008</strain>
    </source>
</reference>
<dbReference type="Proteomes" id="UP000236305">
    <property type="component" value="Unassembled WGS sequence"/>
</dbReference>
<evidence type="ECO:0000313" key="2">
    <source>
        <dbReference type="Proteomes" id="UP000236305"/>
    </source>
</evidence>
<protein>
    <submittedName>
        <fullName evidence="1">Uncharacterized protein</fullName>
    </submittedName>
</protein>
<dbReference type="AlphaFoldDB" id="A0AA44W7F8"/>
<accession>A0AA44W7F8</accession>
<evidence type="ECO:0000313" key="1">
    <source>
        <dbReference type="EMBL" id="PNH26274.1"/>
    </source>
</evidence>
<organism evidence="1 2">
    <name type="scientific">Verticillium dahliae</name>
    <name type="common">Verticillium wilt</name>
    <dbReference type="NCBI Taxonomy" id="27337"/>
    <lineage>
        <taxon>Eukaryota</taxon>
        <taxon>Fungi</taxon>
        <taxon>Dikarya</taxon>
        <taxon>Ascomycota</taxon>
        <taxon>Pezizomycotina</taxon>
        <taxon>Sordariomycetes</taxon>
        <taxon>Hypocreomycetidae</taxon>
        <taxon>Glomerellales</taxon>
        <taxon>Plectosphaerellaceae</taxon>
        <taxon>Verticillium</taxon>
    </lineage>
</organism>
<gene>
    <name evidence="1" type="ORF">BJF96_g10414</name>
</gene>